<feature type="transmembrane region" description="Helical" evidence="1">
    <location>
        <begin position="88"/>
        <end position="107"/>
    </location>
</feature>
<dbReference type="AlphaFoldDB" id="A0A327RMV3"/>
<feature type="transmembrane region" description="Helical" evidence="1">
    <location>
        <begin position="127"/>
        <end position="152"/>
    </location>
</feature>
<name>A0A327RMV3_9FLAO</name>
<gene>
    <name evidence="2" type="ORF">LY08_01427</name>
</gene>
<dbReference type="OrthoDB" id="1446429at2"/>
<keyword evidence="1" id="KW-1133">Transmembrane helix</keyword>
<dbReference type="RefSeq" id="WP_111659746.1">
    <property type="nucleotide sequence ID" value="NZ_QLLO01000004.1"/>
</dbReference>
<comment type="caution">
    <text evidence="2">The sequence shown here is derived from an EMBL/GenBank/DDBJ whole genome shotgun (WGS) entry which is preliminary data.</text>
</comment>
<proteinExistence type="predicted"/>
<evidence type="ECO:0000313" key="2">
    <source>
        <dbReference type="EMBL" id="RAJ15077.1"/>
    </source>
</evidence>
<keyword evidence="3" id="KW-1185">Reference proteome</keyword>
<organism evidence="2 3">
    <name type="scientific">Olleya aquimaris</name>
    <dbReference type="NCBI Taxonomy" id="639310"/>
    <lineage>
        <taxon>Bacteria</taxon>
        <taxon>Pseudomonadati</taxon>
        <taxon>Bacteroidota</taxon>
        <taxon>Flavobacteriia</taxon>
        <taxon>Flavobacteriales</taxon>
        <taxon>Flavobacteriaceae</taxon>
    </lineage>
</organism>
<dbReference type="Proteomes" id="UP000248703">
    <property type="component" value="Unassembled WGS sequence"/>
</dbReference>
<keyword evidence="1" id="KW-0812">Transmembrane</keyword>
<evidence type="ECO:0000313" key="3">
    <source>
        <dbReference type="Proteomes" id="UP000248703"/>
    </source>
</evidence>
<protein>
    <submittedName>
        <fullName evidence="2">Uncharacterized protein</fullName>
    </submittedName>
</protein>
<accession>A0A327RMV3</accession>
<feature type="transmembrane region" description="Helical" evidence="1">
    <location>
        <begin position="56"/>
        <end position="76"/>
    </location>
</feature>
<evidence type="ECO:0000256" key="1">
    <source>
        <dbReference type="SAM" id="Phobius"/>
    </source>
</evidence>
<sequence length="157" mass="16807">MNLQKILTYVVILIGIIAIALWFLMNGNISDLLTENGVTDVKDLPLNETMPLVSPLYYLVIVVAVIALVLTLISVINSLMKSSKGLKNILIGVGAFLAVIVIAYALSGGDAKEYFYNGIAATDKESHLVGAGLYAFYALIVIAAGTMLFTGIKKLIK</sequence>
<dbReference type="EMBL" id="QLLO01000004">
    <property type="protein sequence ID" value="RAJ15077.1"/>
    <property type="molecule type" value="Genomic_DNA"/>
</dbReference>
<reference evidence="2 3" key="1">
    <citation type="submission" date="2018-06" db="EMBL/GenBank/DDBJ databases">
        <title>Genomic Encyclopedia of Archaeal and Bacterial Type Strains, Phase II (KMG-II): from individual species to whole genera.</title>
        <authorList>
            <person name="Goeker M."/>
        </authorList>
    </citation>
    <scope>NUCLEOTIDE SEQUENCE [LARGE SCALE GENOMIC DNA]</scope>
    <source>
        <strain evidence="2 3">DSM 24464</strain>
    </source>
</reference>
<feature type="transmembrane region" description="Helical" evidence="1">
    <location>
        <begin position="7"/>
        <end position="25"/>
    </location>
</feature>
<keyword evidence="1" id="KW-0472">Membrane</keyword>